<keyword evidence="1" id="KW-0812">Transmembrane</keyword>
<proteinExistence type="predicted"/>
<dbReference type="Gene3D" id="1.20.950.20">
    <property type="entry name" value="Transmembrane di-heme cytochromes, Chain C"/>
    <property type="match status" value="1"/>
</dbReference>
<dbReference type="Proteomes" id="UP001595818">
    <property type="component" value="Unassembled WGS sequence"/>
</dbReference>
<reference evidence="3" key="1">
    <citation type="journal article" date="2019" name="Int. J. Syst. Evol. Microbiol.">
        <title>The Global Catalogue of Microorganisms (GCM) 10K type strain sequencing project: providing services to taxonomists for standard genome sequencing and annotation.</title>
        <authorList>
            <consortium name="The Broad Institute Genomics Platform"/>
            <consortium name="The Broad Institute Genome Sequencing Center for Infectious Disease"/>
            <person name="Wu L."/>
            <person name="Ma J."/>
        </authorList>
    </citation>
    <scope>NUCLEOTIDE SEQUENCE [LARGE SCALE GENOMIC DNA]</scope>
    <source>
        <strain evidence="3">CGMCC 4.7466</strain>
    </source>
</reference>
<keyword evidence="3" id="KW-1185">Reference proteome</keyword>
<dbReference type="RefSeq" id="WP_377062930.1">
    <property type="nucleotide sequence ID" value="NZ_JBHSJJ010000003.1"/>
</dbReference>
<name>A0ABV9SYH7_9BACT</name>
<feature type="transmembrane region" description="Helical" evidence="1">
    <location>
        <begin position="12"/>
        <end position="29"/>
    </location>
</feature>
<dbReference type="InterPro" id="IPR036197">
    <property type="entry name" value="NarG-like_sf"/>
</dbReference>
<comment type="caution">
    <text evidence="2">The sequence shown here is derived from an EMBL/GenBank/DDBJ whole genome shotgun (WGS) entry which is preliminary data.</text>
</comment>
<gene>
    <name evidence="2" type="ORF">ACFPFU_07135</name>
</gene>
<protein>
    <submittedName>
        <fullName evidence="2">MFS transporter</fullName>
    </submittedName>
</protein>
<feature type="transmembrane region" description="Helical" evidence="1">
    <location>
        <begin position="41"/>
        <end position="59"/>
    </location>
</feature>
<keyword evidence="1" id="KW-1133">Transmembrane helix</keyword>
<dbReference type="SUPFAM" id="SSF103501">
    <property type="entry name" value="Respiratory nitrate reductase 1 gamma chain"/>
    <property type="match status" value="1"/>
</dbReference>
<evidence type="ECO:0000313" key="3">
    <source>
        <dbReference type="Proteomes" id="UP001595818"/>
    </source>
</evidence>
<organism evidence="2 3">
    <name type="scientific">Negadavirga shengliensis</name>
    <dbReference type="NCBI Taxonomy" id="1389218"/>
    <lineage>
        <taxon>Bacteria</taxon>
        <taxon>Pseudomonadati</taxon>
        <taxon>Bacteroidota</taxon>
        <taxon>Cytophagia</taxon>
        <taxon>Cytophagales</taxon>
        <taxon>Cyclobacteriaceae</taxon>
        <taxon>Negadavirga</taxon>
    </lineage>
</organism>
<feature type="transmembrane region" description="Helical" evidence="1">
    <location>
        <begin position="113"/>
        <end position="138"/>
    </location>
</feature>
<accession>A0ABV9SYH7</accession>
<feature type="transmembrane region" description="Helical" evidence="1">
    <location>
        <begin position="240"/>
        <end position="258"/>
    </location>
</feature>
<evidence type="ECO:0000313" key="2">
    <source>
        <dbReference type="EMBL" id="MFC4871454.1"/>
    </source>
</evidence>
<sequence>MYRLIRTLNRTALIKATIAALAVIVLVFIGSRNLQNFDAALIAYLFGTIFAVFGIAYRYSVWLQRPPTRLYWRRSWQFLLSKDFGRYASRSIGLFFRNILFQRFIYPRGKVRWWGHFLLATGCLIAFAITIPLTFGWIHFTLVPGSWSTYTANFFGFPVSQFELGSPVAFITFHGLVWCSVLVTIGAVIMMKRRLTNGGLIATQTFEGDWLPLFLLIAISITGLGISYDYTFLQGRTHQFMSVTHAITVILFLIWMPFGKFFHIFQRLAQLGANLYKVEGMKRGMAVCPHTKEAFASQTHVNDLKKVTKELGFDFTLADGSSHLDLSPEGKRSALAKAHFQARKEDGRFFG</sequence>
<feature type="transmembrane region" description="Helical" evidence="1">
    <location>
        <begin position="210"/>
        <end position="228"/>
    </location>
</feature>
<dbReference type="EMBL" id="JBHSJJ010000003">
    <property type="protein sequence ID" value="MFC4871454.1"/>
    <property type="molecule type" value="Genomic_DNA"/>
</dbReference>
<feature type="transmembrane region" description="Helical" evidence="1">
    <location>
        <begin position="168"/>
        <end position="189"/>
    </location>
</feature>
<keyword evidence="1" id="KW-0472">Membrane</keyword>
<evidence type="ECO:0000256" key="1">
    <source>
        <dbReference type="SAM" id="Phobius"/>
    </source>
</evidence>